<feature type="disulfide bond" evidence="6">
    <location>
        <begin position="1272"/>
        <end position="1287"/>
    </location>
</feature>
<dbReference type="InterPro" id="IPR002172">
    <property type="entry name" value="LDrepeatLR_classA_rpt"/>
</dbReference>
<dbReference type="InterPro" id="IPR001190">
    <property type="entry name" value="SRCR"/>
</dbReference>
<dbReference type="GO" id="GO:0016020">
    <property type="term" value="C:membrane"/>
    <property type="evidence" value="ECO:0007669"/>
    <property type="project" value="InterPro"/>
</dbReference>
<dbReference type="Proteomes" id="UP000663880">
    <property type="component" value="Unassembled WGS sequence"/>
</dbReference>
<name>A0A821PU24_9NEOP</name>
<protein>
    <recommendedName>
        <fullName evidence="15">Serine protease nudel</fullName>
    </recommendedName>
</protein>
<keyword evidence="1 8" id="KW-0645">Protease</keyword>
<dbReference type="InterPro" id="IPR036055">
    <property type="entry name" value="LDL_receptor-like_sf"/>
</dbReference>
<evidence type="ECO:0000259" key="12">
    <source>
        <dbReference type="PROSITE" id="PS50287"/>
    </source>
</evidence>
<feature type="disulfide bond" evidence="6">
    <location>
        <begin position="871"/>
        <end position="883"/>
    </location>
</feature>
<keyword evidence="4 6" id="KW-1015">Disulfide bond</keyword>
<feature type="disulfide bond" evidence="6">
    <location>
        <begin position="372"/>
        <end position="387"/>
    </location>
</feature>
<dbReference type="Pfam" id="PF00089">
    <property type="entry name" value="Trypsin"/>
    <property type="match status" value="1"/>
</dbReference>
<dbReference type="InterPro" id="IPR009003">
    <property type="entry name" value="Peptidase_S1_PA"/>
</dbReference>
<dbReference type="CDD" id="cd00190">
    <property type="entry name" value="Tryp_SPc"/>
    <property type="match status" value="1"/>
</dbReference>
<feature type="disulfide bond" evidence="6">
    <location>
        <begin position="1732"/>
        <end position="1750"/>
    </location>
</feature>
<feature type="domain" description="SRCR" evidence="12">
    <location>
        <begin position="1288"/>
        <end position="1351"/>
    </location>
</feature>
<dbReference type="InterPro" id="IPR033116">
    <property type="entry name" value="TRYPSIN_SER"/>
</dbReference>
<evidence type="ECO:0000259" key="11">
    <source>
        <dbReference type="PROSITE" id="PS50240"/>
    </source>
</evidence>
<feature type="disulfide bond" evidence="6">
    <location>
        <begin position="1725"/>
        <end position="1737"/>
    </location>
</feature>
<dbReference type="PANTHER" id="PTHR24252:SF27">
    <property type="entry name" value="TRANSMEMBRANE PROTEASE SERINE 3-LIKE"/>
    <property type="match status" value="1"/>
</dbReference>
<comment type="caution">
    <text evidence="7">Lacks conserved residue(s) required for the propagation of feature annotation.</text>
</comment>
<evidence type="ECO:0000256" key="5">
    <source>
        <dbReference type="ARBA" id="ARBA00023180"/>
    </source>
</evidence>
<dbReference type="InterPro" id="IPR043504">
    <property type="entry name" value="Peptidase_S1_PA_chymotrypsin"/>
</dbReference>
<dbReference type="GO" id="GO:0006508">
    <property type="term" value="P:proteolysis"/>
    <property type="evidence" value="ECO:0007669"/>
    <property type="project" value="UniProtKB-KW"/>
</dbReference>
<dbReference type="PROSITE" id="PS01209">
    <property type="entry name" value="LDLRA_1"/>
    <property type="match status" value="2"/>
</dbReference>
<evidence type="ECO:0000256" key="10">
    <source>
        <dbReference type="SAM" id="Phobius"/>
    </source>
</evidence>
<sequence length="1946" mass="220026">MLQVISSQLNYDVEVSVVIVEFRVHLNKLTLTMTFTGNTVDVDVDKTFPGLPMELAEPKRNANTNGQIFLLILHRVLLFVFIFGCVIGVYVFVLGGDVENLCKTEIIVVTQPVNKSILIKKFGQNTKLRRKRQILRIDKKQYDRAQNKKIERAEQIVSDFDALCNEKPHRSTCKEFVKTLKVLTDTKNSNTKEEHRKGEIFKRDAIVDTQLSEPALELNPNGLQSEALIESNNNCLLTRLLRQSGPYYYGYDNFKAEYQPDLLNYPRQIPMSFLPPYGRTHEDIQKPHPQDIEIALNIMSKQVPSEIFQDYPQGQLGNKRKIKPHPQDIETAMNIKSNCRPPFSKDSSVQRNCPSGTTACDNGDCINETLWCDGNVDCEDVSDETRCSCRERVDRTRLCDGYFDCPFGEDEMGCFGCSENTFSCEVSDGTQSMCYTKEQRCNNINDCPNHQDENDCTMLAPSLHNKPLFGISNTEGYLHRNFKGKWYAVCKNPYMWAHDACRRETGLIIRPPYIQEHQIDPLLKVNYINTAPGGLIHNSTSCYNSTAIYVTCPDLLCGTRILTSSQLIRENAENQLFGRNKRFLLHKHPYRLFFYDPLARAKRDVTREGNHESRKKRTESRVVGGKPSQPAAWPWVVALYRDGLFHCGGVIINQNWIMSAAHCVNKYWQHYYEVQVGMLRRFSFSPQEQNYRVTHVIVNQNYDQHDMKNDLSLLKVKPAIQFSRWIRPICLPGPEVAGADWVWGPPTGTLCTAVGWGSTIEHGPDPDHLREVELPIWEHCNHREDQDGNEICAGLVEGGRDTCQGDSGGPLLCQNPANEHQWYVAGIVSHGDGCARKGEPGVYTRVSLLLPWIKYHITSRNLPNIKPKQECPGFRCNSGIAKCLPKNRMFDKIIDCLDGEDEFNCEEKQPNIFEEILSIPFSKNANESAIGINNLIKKGPVKMNVSEPDQHLASTNQATRIVTSENTIVNNTSTFILTNSTDINHITNDTLLNNTKLDSGKNYTDTYLPDITTSSSNDESSEEITDDPIDFPTTTIETIYMNNLETHPFNLHGESMVSTSPDHGNIFLETETTASTLSNQNMGILSTTENVPPLQGDETKLNSSLTSEIPIIKNKQTTTLAPSVTEANTKLETSIKPTKDNVGAIIETVPTETSSNLDYLNNIVPEIENIIYTVEATKYKAKHKPPLHFRCHKIPQIISFKNRCDHKADCEDGTDELDCTCIDYLATFENQLICDGNYNCADGQDEVDCFGCDRDQFLCKRSQMCLSTKYVCDGKPQCPLGEDELDCFALTNGKDIRFDIDGRPKVRFDGFVTKKQNNDWHVICEENMSTHEQEEAAVHICRYLGFSNANSYKIKYVNVKESNLHELPDTKRSKRNKSDKEPVMITYNHFDKAKQKSRNVIISEPELLKEKCLPNVTKTCMTLYVSCDQSLYTNFDVPQLFERTAVDNVVQQWPWVAKLYTNGVYKCTGVLIDVSWVLFRNECISTLNLQNPRYNTVVLGSHKTLFSTKSLYEQIRKVDGVKDLYNSKAVLLHLQEQAEYSTMVKPMIPSTVYMGNNKRALCVAVGEDVFNNTVSLLVKETREGCRGEQICFVRQSTIDTCTNGYPVERPWAGIISCHTKQGWYPAATFIEPGGECNIGNRLTGTEIENLKYQIKYMEERPTMPINEQEVEECDGSRCERGRCVSMSQVCDGVRHCEDGIDETPESCKRKHIVCSKDPLHRGCECPVGQLKCRNGQCISKELFKDGHPDCSDGTDEPGQTTCSDYLSRVMPSRLCDGVLHCHDRSDEDPLFCKCFAKNAFRCGKDASSEDYCIAMDMVCDGIPDCPNGEDERTCIGLSAPQGTLPGTGEVILRSHGVWYSKCYPTEGHTKSDLEDICREVGFIGGHAKQLPTPEKSYPHNNLVVDEFSDIPLNNNTNIRLRNSHSPIARATLDPLANCFRLFIECL</sequence>
<feature type="disulfide bond" evidence="6">
    <location>
        <begin position="1819"/>
        <end position="1834"/>
    </location>
</feature>
<keyword evidence="2 8" id="KW-0378">Hydrolase</keyword>
<evidence type="ECO:0000256" key="6">
    <source>
        <dbReference type="PROSITE-ProRule" id="PRU00124"/>
    </source>
</evidence>
<keyword evidence="10" id="KW-1133">Transmembrane helix</keyword>
<evidence type="ECO:0000256" key="8">
    <source>
        <dbReference type="RuleBase" id="RU363034"/>
    </source>
</evidence>
<organism evidence="13 14">
    <name type="scientific">Pieris macdunnoughi</name>
    <dbReference type="NCBI Taxonomy" id="345717"/>
    <lineage>
        <taxon>Eukaryota</taxon>
        <taxon>Metazoa</taxon>
        <taxon>Ecdysozoa</taxon>
        <taxon>Arthropoda</taxon>
        <taxon>Hexapoda</taxon>
        <taxon>Insecta</taxon>
        <taxon>Pterygota</taxon>
        <taxon>Neoptera</taxon>
        <taxon>Endopterygota</taxon>
        <taxon>Lepidoptera</taxon>
        <taxon>Glossata</taxon>
        <taxon>Ditrysia</taxon>
        <taxon>Papilionoidea</taxon>
        <taxon>Pieridae</taxon>
        <taxon>Pierinae</taxon>
        <taxon>Pieris</taxon>
    </lineage>
</organism>
<comment type="caution">
    <text evidence="13">The sequence shown here is derived from an EMBL/GenBank/DDBJ whole genome shotgun (WGS) entry which is preliminary data.</text>
</comment>
<feature type="transmembrane region" description="Helical" evidence="10">
    <location>
        <begin position="68"/>
        <end position="93"/>
    </location>
</feature>
<dbReference type="GO" id="GO:0004252">
    <property type="term" value="F:serine-type endopeptidase activity"/>
    <property type="evidence" value="ECO:0007669"/>
    <property type="project" value="InterPro"/>
</dbReference>
<dbReference type="EMBL" id="CAJOBZ010000007">
    <property type="protein sequence ID" value="CAF4812694.1"/>
    <property type="molecule type" value="Genomic_DNA"/>
</dbReference>
<keyword evidence="14" id="KW-1185">Reference proteome</keyword>
<proteinExistence type="predicted"/>
<evidence type="ECO:0000256" key="9">
    <source>
        <dbReference type="SAM" id="MobiDB-lite"/>
    </source>
</evidence>
<feature type="region of interest" description="Disordered" evidence="9">
    <location>
        <begin position="605"/>
        <end position="625"/>
    </location>
</feature>
<evidence type="ECO:0000256" key="7">
    <source>
        <dbReference type="PROSITE-ProRule" id="PRU00196"/>
    </source>
</evidence>
<feature type="domain" description="Peptidase S1" evidence="11">
    <location>
        <begin position="622"/>
        <end position="858"/>
    </location>
</feature>
<dbReference type="PROSITE" id="PS50287">
    <property type="entry name" value="SRCR_2"/>
    <property type="match status" value="1"/>
</dbReference>
<keyword evidence="3 8" id="KW-0720">Serine protease</keyword>
<dbReference type="InterPro" id="IPR018114">
    <property type="entry name" value="TRYPSIN_HIS"/>
</dbReference>
<feature type="disulfide bond" evidence="6">
    <location>
        <begin position="353"/>
        <end position="365"/>
    </location>
</feature>
<feature type="disulfide bond" evidence="6">
    <location>
        <begin position="1234"/>
        <end position="1249"/>
    </location>
</feature>
<dbReference type="PANTHER" id="PTHR24252">
    <property type="entry name" value="ACROSIN-RELATED"/>
    <property type="match status" value="1"/>
</dbReference>
<evidence type="ECO:0000256" key="3">
    <source>
        <dbReference type="ARBA" id="ARBA00022825"/>
    </source>
</evidence>
<dbReference type="InterPro" id="IPR015420">
    <property type="entry name" value="Peptidase_S1A_nudel"/>
</dbReference>
<accession>A0A821PU24</accession>
<dbReference type="PROSITE" id="PS50068">
    <property type="entry name" value="LDLRA_2"/>
    <property type="match status" value="8"/>
</dbReference>
<evidence type="ECO:0000256" key="1">
    <source>
        <dbReference type="ARBA" id="ARBA00022670"/>
    </source>
</evidence>
<keyword evidence="10" id="KW-0472">Membrane</keyword>
<dbReference type="Gene3D" id="4.10.400.10">
    <property type="entry name" value="Low-density Lipoprotein Receptor"/>
    <property type="match status" value="8"/>
</dbReference>
<evidence type="ECO:0000256" key="4">
    <source>
        <dbReference type="ARBA" id="ARBA00023157"/>
    </source>
</evidence>
<dbReference type="PROSITE" id="PS50240">
    <property type="entry name" value="TRYPSIN_DOM"/>
    <property type="match status" value="2"/>
</dbReference>
<reference evidence="13" key="1">
    <citation type="submission" date="2021-02" db="EMBL/GenBank/DDBJ databases">
        <authorList>
            <person name="Steward A R."/>
        </authorList>
    </citation>
    <scope>NUCLEOTIDE SEQUENCE</scope>
</reference>
<dbReference type="CDD" id="cd00112">
    <property type="entry name" value="LDLa"/>
    <property type="match status" value="8"/>
</dbReference>
<feature type="disulfide bond" evidence="6">
    <location>
        <begin position="441"/>
        <end position="456"/>
    </location>
</feature>
<dbReference type="PROSITE" id="PS00135">
    <property type="entry name" value="TRYPSIN_SER"/>
    <property type="match status" value="1"/>
</dbReference>
<feature type="compositionally biased region" description="Acidic residues" evidence="9">
    <location>
        <begin position="1019"/>
        <end position="1029"/>
    </location>
</feature>
<dbReference type="Pfam" id="PF00057">
    <property type="entry name" value="Ldl_recept_a"/>
    <property type="match status" value="3"/>
</dbReference>
<dbReference type="OrthoDB" id="10016557at2759"/>
<feature type="region of interest" description="Disordered" evidence="9">
    <location>
        <begin position="1011"/>
        <end position="1030"/>
    </location>
</feature>
<keyword evidence="10" id="KW-0812">Transmembrane</keyword>
<dbReference type="SUPFAM" id="SSF57424">
    <property type="entry name" value="LDL receptor-like module"/>
    <property type="match status" value="8"/>
</dbReference>
<feature type="disulfide bond" evidence="6">
    <location>
        <begin position="360"/>
        <end position="378"/>
    </location>
</feature>
<dbReference type="PRINTS" id="PR00261">
    <property type="entry name" value="LDLRECEPTOR"/>
</dbReference>
<dbReference type="PROSITE" id="PS00134">
    <property type="entry name" value="TRYPSIN_HIS"/>
    <property type="match status" value="1"/>
</dbReference>
<evidence type="ECO:0000256" key="2">
    <source>
        <dbReference type="ARBA" id="ARBA00022801"/>
    </source>
</evidence>
<dbReference type="Pfam" id="PF09342">
    <property type="entry name" value="DUF1986"/>
    <property type="match status" value="1"/>
</dbReference>
<evidence type="ECO:0008006" key="15">
    <source>
        <dbReference type="Google" id="ProtNLM"/>
    </source>
</evidence>
<dbReference type="InterPro" id="IPR023415">
    <property type="entry name" value="LDLR_class-A_CS"/>
</dbReference>
<dbReference type="SUPFAM" id="SSF50494">
    <property type="entry name" value="Trypsin-like serine proteases"/>
    <property type="match status" value="2"/>
</dbReference>
<dbReference type="FunFam" id="2.40.10.10:FF:000003">
    <property type="entry name" value="Transmembrane serine protease 3"/>
    <property type="match status" value="1"/>
</dbReference>
<dbReference type="InterPro" id="IPR001254">
    <property type="entry name" value="Trypsin_dom"/>
</dbReference>
<evidence type="ECO:0000313" key="13">
    <source>
        <dbReference type="EMBL" id="CAF4812694.1"/>
    </source>
</evidence>
<keyword evidence="5" id="KW-0325">Glycoprotein</keyword>
<feature type="disulfide bond" evidence="6">
    <location>
        <begin position="1678"/>
        <end position="1696"/>
    </location>
</feature>
<dbReference type="SMART" id="SM00020">
    <property type="entry name" value="Tryp_SPc"/>
    <property type="match status" value="1"/>
</dbReference>
<gene>
    <name evidence="13" type="ORF">PMACD_LOCUS4137</name>
</gene>
<dbReference type="Gene3D" id="2.40.10.10">
    <property type="entry name" value="Trypsin-like serine proteases"/>
    <property type="match status" value="2"/>
</dbReference>
<evidence type="ECO:0000313" key="14">
    <source>
        <dbReference type="Proteomes" id="UP000663880"/>
    </source>
</evidence>
<feature type="domain" description="Peptidase S1" evidence="11">
    <location>
        <begin position="1440"/>
        <end position="1861"/>
    </location>
</feature>
<dbReference type="SMART" id="SM00192">
    <property type="entry name" value="LDLa"/>
    <property type="match status" value="8"/>
</dbReference>